<dbReference type="PROSITE" id="PS51352">
    <property type="entry name" value="THIOREDOXIN_2"/>
    <property type="match status" value="1"/>
</dbReference>
<dbReference type="SUPFAM" id="SSF52833">
    <property type="entry name" value="Thioredoxin-like"/>
    <property type="match status" value="1"/>
</dbReference>
<dbReference type="EMBL" id="VOEJ01000001">
    <property type="protein sequence ID" value="TWR31116.1"/>
    <property type="molecule type" value="Genomic_DNA"/>
</dbReference>
<feature type="domain" description="Thioredoxin" evidence="5">
    <location>
        <begin position="43"/>
        <end position="196"/>
    </location>
</feature>
<dbReference type="InterPro" id="IPR036249">
    <property type="entry name" value="Thioredoxin-like_sf"/>
</dbReference>
<gene>
    <name evidence="6" type="ORF">FPZ43_01135</name>
</gene>
<keyword evidence="2" id="KW-0201">Cytochrome c-type biogenesis</keyword>
<reference evidence="6 7" key="1">
    <citation type="submission" date="2019-07" db="EMBL/GenBank/DDBJ databases">
        <authorList>
            <person name="Kim J."/>
        </authorList>
    </citation>
    <scope>NUCLEOTIDE SEQUENCE [LARGE SCALE GENOMIC DNA]</scope>
    <source>
        <strain evidence="7">dk17</strain>
    </source>
</reference>
<organism evidence="6 7">
    <name type="scientific">Mucilaginibacter pallidiroseus</name>
    <dbReference type="NCBI Taxonomy" id="2599295"/>
    <lineage>
        <taxon>Bacteria</taxon>
        <taxon>Pseudomonadati</taxon>
        <taxon>Bacteroidota</taxon>
        <taxon>Sphingobacteriia</taxon>
        <taxon>Sphingobacteriales</taxon>
        <taxon>Sphingobacteriaceae</taxon>
        <taxon>Mucilaginibacter</taxon>
    </lineage>
</organism>
<dbReference type="PANTHER" id="PTHR42852">
    <property type="entry name" value="THIOL:DISULFIDE INTERCHANGE PROTEIN DSBE"/>
    <property type="match status" value="1"/>
</dbReference>
<dbReference type="OrthoDB" id="9815205at2"/>
<keyword evidence="4" id="KW-0676">Redox-active center</keyword>
<dbReference type="InterPro" id="IPR017937">
    <property type="entry name" value="Thioredoxin_CS"/>
</dbReference>
<dbReference type="InterPro" id="IPR050553">
    <property type="entry name" value="Thioredoxin_ResA/DsbE_sf"/>
</dbReference>
<protein>
    <submittedName>
        <fullName evidence="6">TlpA family protein disulfide reductase</fullName>
    </submittedName>
</protein>
<keyword evidence="7" id="KW-1185">Reference proteome</keyword>
<comment type="subcellular location">
    <subcellularLocation>
        <location evidence="1">Cell envelope</location>
    </subcellularLocation>
</comment>
<dbReference type="Pfam" id="PF08534">
    <property type="entry name" value="Redoxin"/>
    <property type="match status" value="1"/>
</dbReference>
<evidence type="ECO:0000256" key="3">
    <source>
        <dbReference type="ARBA" id="ARBA00023157"/>
    </source>
</evidence>
<dbReference type="AlphaFoldDB" id="A0A563UIH9"/>
<evidence type="ECO:0000259" key="5">
    <source>
        <dbReference type="PROSITE" id="PS51352"/>
    </source>
</evidence>
<dbReference type="CDD" id="cd02966">
    <property type="entry name" value="TlpA_like_family"/>
    <property type="match status" value="1"/>
</dbReference>
<dbReference type="GO" id="GO:0017004">
    <property type="term" value="P:cytochrome complex assembly"/>
    <property type="evidence" value="ECO:0007669"/>
    <property type="project" value="UniProtKB-KW"/>
</dbReference>
<dbReference type="PANTHER" id="PTHR42852:SF6">
    <property type="entry name" value="THIOL:DISULFIDE INTERCHANGE PROTEIN DSBE"/>
    <property type="match status" value="1"/>
</dbReference>
<evidence type="ECO:0000313" key="7">
    <source>
        <dbReference type="Proteomes" id="UP000320042"/>
    </source>
</evidence>
<dbReference type="InterPro" id="IPR013766">
    <property type="entry name" value="Thioredoxin_domain"/>
</dbReference>
<dbReference type="Gene3D" id="3.40.30.10">
    <property type="entry name" value="Glutaredoxin"/>
    <property type="match status" value="1"/>
</dbReference>
<dbReference type="GO" id="GO:0030313">
    <property type="term" value="C:cell envelope"/>
    <property type="evidence" value="ECO:0007669"/>
    <property type="project" value="UniProtKB-SubCell"/>
</dbReference>
<dbReference type="Proteomes" id="UP000320042">
    <property type="component" value="Unassembled WGS sequence"/>
</dbReference>
<dbReference type="GO" id="GO:0016491">
    <property type="term" value="F:oxidoreductase activity"/>
    <property type="evidence" value="ECO:0007669"/>
    <property type="project" value="InterPro"/>
</dbReference>
<dbReference type="PROSITE" id="PS00194">
    <property type="entry name" value="THIOREDOXIN_1"/>
    <property type="match status" value="1"/>
</dbReference>
<evidence type="ECO:0000313" key="6">
    <source>
        <dbReference type="EMBL" id="TWR31116.1"/>
    </source>
</evidence>
<evidence type="ECO:0000256" key="4">
    <source>
        <dbReference type="ARBA" id="ARBA00023284"/>
    </source>
</evidence>
<comment type="caution">
    <text evidence="6">The sequence shown here is derived from an EMBL/GenBank/DDBJ whole genome shotgun (WGS) entry which is preliminary data.</text>
</comment>
<keyword evidence="3" id="KW-1015">Disulfide bond</keyword>
<sequence length="197" mass="21353">MKTSTKPPSILSKNTLLNLVFAGGLLLVLFNPTVKALLLQGLIKIGLFQPGVSIKDNPSAIPENLTFTDAANNQVSLASLKGKVVFINFWATWCPPCLAEIPSINALNNKIKADKNFVIMMVDVDANLSKSAPFIQNKGYNLHVYAPTSSIPESMLGNSIPSTVIINKKGQLVFKHEGVADYNNEKVIAYLQKLAAE</sequence>
<evidence type="ECO:0000256" key="2">
    <source>
        <dbReference type="ARBA" id="ARBA00022748"/>
    </source>
</evidence>
<dbReference type="RefSeq" id="WP_146380015.1">
    <property type="nucleotide sequence ID" value="NZ_VOEJ01000001.1"/>
</dbReference>
<name>A0A563UIH9_9SPHI</name>
<evidence type="ECO:0000256" key="1">
    <source>
        <dbReference type="ARBA" id="ARBA00004196"/>
    </source>
</evidence>
<accession>A0A563UIH9</accession>
<dbReference type="InterPro" id="IPR013740">
    <property type="entry name" value="Redoxin"/>
</dbReference>
<proteinExistence type="predicted"/>